<dbReference type="InterPro" id="IPR015915">
    <property type="entry name" value="Kelch-typ_b-propeller"/>
</dbReference>
<proteinExistence type="predicted"/>
<evidence type="ECO:0000256" key="1">
    <source>
        <dbReference type="ARBA" id="ARBA00022737"/>
    </source>
</evidence>
<dbReference type="SUPFAM" id="SSF50965">
    <property type="entry name" value="Galactose oxidase, central domain"/>
    <property type="match status" value="1"/>
</dbReference>
<reference evidence="3" key="2">
    <citation type="submission" date="2023-06" db="EMBL/GenBank/DDBJ databases">
        <authorList>
            <consortium name="Lawrence Berkeley National Laboratory"/>
            <person name="Mondo S.J."/>
            <person name="Hensen N."/>
            <person name="Bonometti L."/>
            <person name="Westerberg I."/>
            <person name="Brannstrom I.O."/>
            <person name="Guillou S."/>
            <person name="Cros-Aarteil S."/>
            <person name="Calhoun S."/>
            <person name="Haridas S."/>
            <person name="Kuo A."/>
            <person name="Pangilinan J."/>
            <person name="Riley R."/>
            <person name="Labutti K."/>
            <person name="Andreopoulos B."/>
            <person name="Lipzen A."/>
            <person name="Chen C."/>
            <person name="Yanf M."/>
            <person name="Daum C."/>
            <person name="Ng V."/>
            <person name="Clum A."/>
            <person name="Steindorff A."/>
            <person name="Ohm R."/>
            <person name="Martin F."/>
            <person name="Silar P."/>
            <person name="Natvig D."/>
            <person name="Lalanne C."/>
            <person name="Gautier V."/>
            <person name="Ament-Velasquez S.L."/>
            <person name="Kruys A."/>
            <person name="Hutchinson M.I."/>
            <person name="Powell A.J."/>
            <person name="Barry K."/>
            <person name="Miller A.N."/>
            <person name="Grigoriev I.V."/>
            <person name="Debuchy R."/>
            <person name="Gladieux P."/>
            <person name="Thoren M.H."/>
            <person name="Johannesson H."/>
        </authorList>
    </citation>
    <scope>NUCLEOTIDE SEQUENCE</scope>
    <source>
        <strain evidence="3">CBS 626.80</strain>
    </source>
</reference>
<dbReference type="GO" id="GO:0019760">
    <property type="term" value="P:glucosinolate metabolic process"/>
    <property type="evidence" value="ECO:0007669"/>
    <property type="project" value="UniProtKB-ARBA"/>
</dbReference>
<organism evidence="3 4">
    <name type="scientific">Pseudoneurospora amorphoporcata</name>
    <dbReference type="NCBI Taxonomy" id="241081"/>
    <lineage>
        <taxon>Eukaryota</taxon>
        <taxon>Fungi</taxon>
        <taxon>Dikarya</taxon>
        <taxon>Ascomycota</taxon>
        <taxon>Pezizomycotina</taxon>
        <taxon>Sordariomycetes</taxon>
        <taxon>Sordariomycetidae</taxon>
        <taxon>Sordariales</taxon>
        <taxon>Sordariaceae</taxon>
        <taxon>Pseudoneurospora</taxon>
    </lineage>
</organism>
<evidence type="ECO:0000313" key="4">
    <source>
        <dbReference type="Proteomes" id="UP001303222"/>
    </source>
</evidence>
<comment type="caution">
    <text evidence="3">The sequence shown here is derived from an EMBL/GenBank/DDBJ whole genome shotgun (WGS) entry which is preliminary data.</text>
</comment>
<gene>
    <name evidence="3" type="ORF">QBC32DRAFT_212723</name>
</gene>
<dbReference type="InterPro" id="IPR011043">
    <property type="entry name" value="Gal_Oxase/kelch_b-propeller"/>
</dbReference>
<reference evidence="3" key="1">
    <citation type="journal article" date="2023" name="Mol. Phylogenet. Evol.">
        <title>Genome-scale phylogeny and comparative genomics of the fungal order Sordariales.</title>
        <authorList>
            <person name="Hensen N."/>
            <person name="Bonometti L."/>
            <person name="Westerberg I."/>
            <person name="Brannstrom I.O."/>
            <person name="Guillou S."/>
            <person name="Cros-Aarteil S."/>
            <person name="Calhoun S."/>
            <person name="Haridas S."/>
            <person name="Kuo A."/>
            <person name="Mondo S."/>
            <person name="Pangilinan J."/>
            <person name="Riley R."/>
            <person name="LaButti K."/>
            <person name="Andreopoulos B."/>
            <person name="Lipzen A."/>
            <person name="Chen C."/>
            <person name="Yan M."/>
            <person name="Daum C."/>
            <person name="Ng V."/>
            <person name="Clum A."/>
            <person name="Steindorff A."/>
            <person name="Ohm R.A."/>
            <person name="Martin F."/>
            <person name="Silar P."/>
            <person name="Natvig D.O."/>
            <person name="Lalanne C."/>
            <person name="Gautier V."/>
            <person name="Ament-Velasquez S.L."/>
            <person name="Kruys A."/>
            <person name="Hutchinson M.I."/>
            <person name="Powell A.J."/>
            <person name="Barry K."/>
            <person name="Miller A.N."/>
            <person name="Grigoriev I.V."/>
            <person name="Debuchy R."/>
            <person name="Gladieux P."/>
            <person name="Hiltunen Thoren M."/>
            <person name="Johannesson H."/>
        </authorList>
    </citation>
    <scope>NUCLEOTIDE SEQUENCE</scope>
    <source>
        <strain evidence="3">CBS 626.80</strain>
    </source>
</reference>
<accession>A0AAN6NUZ5</accession>
<dbReference type="Gene3D" id="2.120.10.80">
    <property type="entry name" value="Kelch-type beta propeller"/>
    <property type="match status" value="1"/>
</dbReference>
<keyword evidence="1" id="KW-0677">Repeat</keyword>
<dbReference type="AlphaFoldDB" id="A0AAN6NUZ5"/>
<evidence type="ECO:0000256" key="2">
    <source>
        <dbReference type="ARBA" id="ARBA00023004"/>
    </source>
</evidence>
<name>A0AAN6NUZ5_9PEZI</name>
<dbReference type="PANTHER" id="PTHR47435:SF10">
    <property type="entry name" value="TIP ELONGATION ABERRANT PROTEIN 3"/>
    <property type="match status" value="1"/>
</dbReference>
<protein>
    <recommendedName>
        <fullName evidence="5">Tip elongation aberrant protein 3</fullName>
    </recommendedName>
</protein>
<keyword evidence="2" id="KW-0408">Iron</keyword>
<evidence type="ECO:0000313" key="3">
    <source>
        <dbReference type="EMBL" id="KAK3952380.1"/>
    </source>
</evidence>
<sequence length="446" mass="47982">MAEVAAGALVAEQIVATGVEVGAVVAVAAPTQPLKVSLTQLARATSEDTVRALARSNHTITTIGNKAYIFGGEDVDGKLCNSDVHAILLPSKDNTGAEKLHDHYPAFPLIDAKTGETYIPAPRTKHAACAWGNSVVIHGGCDEHGNSIEEDNCLWLWETEHMKWTKLQGQTQLGVKLAPRYGHHIFADEKQKFLILHGGHTSSSGGNQPETETWLYSFDRSAWTTLPRSPSPPLAAAYTDTALYTISTSPDSPNLSGTINYLDLLKSTVDREKPGALTWQSITYPINPLTPGPRPRVGGALVPITTGYGRSYLIYMFGISSDAVGESNEASPEEEKYYADIWSLQLPSHGYTAAAAKDVIRDKLMPKGIESGKFSWAEAELVATEQKTEAEEGKVHPGPRGLLAASGCLEGKGVVLWGGVNPKGEREADGWVLGLAFGYADNDRFE</sequence>
<dbReference type="EMBL" id="MU859125">
    <property type="protein sequence ID" value="KAK3952380.1"/>
    <property type="molecule type" value="Genomic_DNA"/>
</dbReference>
<keyword evidence="4" id="KW-1185">Reference proteome</keyword>
<dbReference type="Proteomes" id="UP001303222">
    <property type="component" value="Unassembled WGS sequence"/>
</dbReference>
<dbReference type="Pfam" id="PF24681">
    <property type="entry name" value="Kelch_KLHDC2_KLHL20_DRC7"/>
    <property type="match status" value="1"/>
</dbReference>
<dbReference type="PANTHER" id="PTHR47435">
    <property type="entry name" value="KELCH REPEAT PROTEIN (AFU_ORTHOLOGUE AFUA_5G12780)"/>
    <property type="match status" value="1"/>
</dbReference>
<evidence type="ECO:0008006" key="5">
    <source>
        <dbReference type="Google" id="ProtNLM"/>
    </source>
</evidence>